<keyword evidence="2" id="KW-1185">Reference proteome</keyword>
<accession>A0A6H5GDX5</accession>
<evidence type="ECO:0000313" key="1">
    <source>
        <dbReference type="EMBL" id="CAB0001546.1"/>
    </source>
</evidence>
<dbReference type="Proteomes" id="UP000479000">
    <property type="component" value="Unassembled WGS sequence"/>
</dbReference>
<organism evidence="1 2">
    <name type="scientific">Nesidiocoris tenuis</name>
    <dbReference type="NCBI Taxonomy" id="355587"/>
    <lineage>
        <taxon>Eukaryota</taxon>
        <taxon>Metazoa</taxon>
        <taxon>Ecdysozoa</taxon>
        <taxon>Arthropoda</taxon>
        <taxon>Hexapoda</taxon>
        <taxon>Insecta</taxon>
        <taxon>Pterygota</taxon>
        <taxon>Neoptera</taxon>
        <taxon>Paraneoptera</taxon>
        <taxon>Hemiptera</taxon>
        <taxon>Heteroptera</taxon>
        <taxon>Panheteroptera</taxon>
        <taxon>Cimicomorpha</taxon>
        <taxon>Miridae</taxon>
        <taxon>Dicyphina</taxon>
        <taxon>Nesidiocoris</taxon>
    </lineage>
</organism>
<dbReference type="AlphaFoldDB" id="A0A6H5GDX5"/>
<protein>
    <recommendedName>
        <fullName evidence="3">Fibronectin type-III domain-containing protein</fullName>
    </recommendedName>
</protein>
<gene>
    <name evidence="1" type="ORF">NTEN_LOCUS7333</name>
</gene>
<dbReference type="EMBL" id="CADCXU010011092">
    <property type="protein sequence ID" value="CAB0001546.1"/>
    <property type="molecule type" value="Genomic_DNA"/>
</dbReference>
<sequence>MTQEEKFVVSDLKPHRNYTFTIIVRSGTEATILRRSLPISNVFQTMESVPGQ</sequence>
<feature type="non-terminal residue" evidence="1">
    <location>
        <position position="52"/>
    </location>
</feature>
<dbReference type="OrthoDB" id="8609993at2759"/>
<reference evidence="1 2" key="1">
    <citation type="submission" date="2020-02" db="EMBL/GenBank/DDBJ databases">
        <authorList>
            <person name="Ferguson B K."/>
        </authorList>
    </citation>
    <scope>NUCLEOTIDE SEQUENCE [LARGE SCALE GENOMIC DNA]</scope>
</reference>
<name>A0A6H5GDX5_9HEMI</name>
<evidence type="ECO:0000313" key="2">
    <source>
        <dbReference type="Proteomes" id="UP000479000"/>
    </source>
</evidence>
<evidence type="ECO:0008006" key="3">
    <source>
        <dbReference type="Google" id="ProtNLM"/>
    </source>
</evidence>
<proteinExistence type="predicted"/>